<dbReference type="SUPFAM" id="SSF88723">
    <property type="entry name" value="PIN domain-like"/>
    <property type="match status" value="1"/>
</dbReference>
<dbReference type="EMBL" id="BFAG01000003">
    <property type="protein sequence ID" value="GBF04949.1"/>
    <property type="molecule type" value="Genomic_DNA"/>
</dbReference>
<accession>A0A2I9CT77</accession>
<sequence length="95" mass="10761">MLRGDDGEPSFWYPPDDVARFLRFLEQTWAVILLTPAHYFRAAERCRDLRLQGGAIYDTLMVEAALQSGATGRVTLNAKHFRRLGEDVARLVIAP</sequence>
<evidence type="ECO:0000313" key="1">
    <source>
        <dbReference type="EMBL" id="GBF04949.1"/>
    </source>
</evidence>
<evidence type="ECO:0000313" key="2">
    <source>
        <dbReference type="Proteomes" id="UP000236569"/>
    </source>
</evidence>
<reference evidence="2" key="1">
    <citation type="submission" date="2018-01" db="EMBL/GenBank/DDBJ databases">
        <title>Draft Genome Sequence of the Radioresistant Bacterium Deinococcus aerius TR0125, Isolated from the Higher Atmosphere above Japan.</title>
        <authorList>
            <person name="Satoh K."/>
            <person name="Arai H."/>
            <person name="Sanzen T."/>
            <person name="Kawaguchi Y."/>
            <person name="Hayashi H."/>
            <person name="Yokobori S."/>
            <person name="Yamagishi A."/>
            <person name="Oono Y."/>
            <person name="Narumi I."/>
        </authorList>
    </citation>
    <scope>NUCLEOTIDE SEQUENCE [LARGE SCALE GENOMIC DNA]</scope>
    <source>
        <strain evidence="2">TR0125</strain>
    </source>
</reference>
<organism evidence="1 2">
    <name type="scientific">Deinococcus aerius</name>
    <dbReference type="NCBI Taxonomy" id="200253"/>
    <lineage>
        <taxon>Bacteria</taxon>
        <taxon>Thermotogati</taxon>
        <taxon>Deinococcota</taxon>
        <taxon>Deinococci</taxon>
        <taxon>Deinococcales</taxon>
        <taxon>Deinococcaceae</taxon>
        <taxon>Deinococcus</taxon>
    </lineage>
</organism>
<dbReference type="Proteomes" id="UP000236569">
    <property type="component" value="Unassembled WGS sequence"/>
</dbReference>
<gene>
    <name evidence="1" type="ORF">DAERI_030115</name>
</gene>
<keyword evidence="2" id="KW-1185">Reference proteome</keyword>
<dbReference type="AlphaFoldDB" id="A0A2I9CT77"/>
<dbReference type="InterPro" id="IPR029060">
    <property type="entry name" value="PIN-like_dom_sf"/>
</dbReference>
<name>A0A2I9CT77_9DEIO</name>
<proteinExistence type="predicted"/>
<protein>
    <submittedName>
        <fullName evidence="1">PIN domain-containing protein</fullName>
    </submittedName>
</protein>
<comment type="caution">
    <text evidence="1">The sequence shown here is derived from an EMBL/GenBank/DDBJ whole genome shotgun (WGS) entry which is preliminary data.</text>
</comment>
<dbReference type="RefSeq" id="WP_103128408.1">
    <property type="nucleotide sequence ID" value="NZ_BFAG01000003.1"/>
</dbReference>
<dbReference type="OrthoDB" id="67498at2"/>